<feature type="domain" description="Pus10 N-terminal eukaryotes" evidence="3">
    <location>
        <begin position="95"/>
        <end position="217"/>
    </location>
</feature>
<evidence type="ECO:0000256" key="1">
    <source>
        <dbReference type="ARBA" id="ARBA00009652"/>
    </source>
</evidence>
<dbReference type="SUPFAM" id="SSF55120">
    <property type="entry name" value="Pseudouridine synthase"/>
    <property type="match status" value="1"/>
</dbReference>
<evidence type="ECO:0000256" key="2">
    <source>
        <dbReference type="SAM" id="MobiDB-lite"/>
    </source>
</evidence>
<dbReference type="InterPro" id="IPR048741">
    <property type="entry name" value="Pus10-like_C"/>
</dbReference>
<protein>
    <recommendedName>
        <fullName evidence="7">tRNA pseudouridine(55) synthase</fullName>
    </recommendedName>
</protein>
<evidence type="ECO:0008006" key="7">
    <source>
        <dbReference type="Google" id="ProtNLM"/>
    </source>
</evidence>
<sequence length="496" mass="55155">MSDESKPASGDSAGLLNGHVTHCDPKTRRVNEAARSLHPSAVKDLLSLGVCERCILRLITVATFDSDLATVSSSTLRGWLGSGVEEAASPETSICIVCLGILQFVFSDDKQTLVKMKSDCGSGHAAWITDLVKQQGHEFDSFGLEVSLPSTISENERAVFDEAWLQSEKVSVKDALKVLVLDPLRASLGAKSDSSSFHIRLTYSKASDDAQGVSETTHERKKRKTDVVYADEENGSSCISENPFEKVYEPCILSVHCNQMPIFFSGRYFKYSRNVSQSRWIIDDERMGEASVEEIIGGSILPACLGDSYKFHAAGREDIDVRMLGSGRPFLIEVQNSRKCPSQQSLTEIEEKINNSEKKLVGVKDLKFIGSECWAMMREGEAEKQKQYAALVWISRPLEEEDCNSISSMIELKTPIRVLHRRSPLERERTIHWMKLEKIKGNTHYFLLHLCTQAGTYIKEFVHGDLGRTTPSMGSILGCRAEIIQLDVTDVKMGDS</sequence>
<proteinExistence type="inferred from homology"/>
<name>A0ABQ7L033_BRACM</name>
<evidence type="ECO:0000259" key="4">
    <source>
        <dbReference type="Pfam" id="PF21238"/>
    </source>
</evidence>
<comment type="similarity">
    <text evidence="1">Belongs to the pseudouridine synthase Pus10 family.</text>
</comment>
<reference evidence="5 6" key="1">
    <citation type="submission" date="2021-03" db="EMBL/GenBank/DDBJ databases">
        <authorList>
            <person name="King G.J."/>
            <person name="Bancroft I."/>
            <person name="Baten A."/>
            <person name="Bloomfield J."/>
            <person name="Borpatragohain P."/>
            <person name="He Z."/>
            <person name="Irish N."/>
            <person name="Irwin J."/>
            <person name="Liu K."/>
            <person name="Mauleon R.P."/>
            <person name="Moore J."/>
            <person name="Morris R."/>
            <person name="Ostergaard L."/>
            <person name="Wang B."/>
            <person name="Wells R."/>
        </authorList>
    </citation>
    <scope>NUCLEOTIDE SEQUENCE [LARGE SCALE GENOMIC DNA]</scope>
    <source>
        <strain evidence="5">R-o-18</strain>
        <tissue evidence="5">Leaf</tissue>
    </source>
</reference>
<comment type="caution">
    <text evidence="5">The sequence shown here is derived from an EMBL/GenBank/DDBJ whole genome shotgun (WGS) entry which is preliminary data.</text>
</comment>
<dbReference type="PANTHER" id="PTHR21568">
    <property type="entry name" value="TRNA PSEUDOURIDINE SYNTHASE PUS10"/>
    <property type="match status" value="1"/>
</dbReference>
<dbReference type="InterPro" id="IPR020103">
    <property type="entry name" value="PsdUridine_synth_cat_dom_sf"/>
</dbReference>
<dbReference type="InterPro" id="IPR039894">
    <property type="entry name" value="Pus10-like"/>
</dbReference>
<evidence type="ECO:0000313" key="5">
    <source>
        <dbReference type="EMBL" id="KAG5379121.1"/>
    </source>
</evidence>
<feature type="domain" description="Pus10-like C-terminal" evidence="4">
    <location>
        <begin position="263"/>
        <end position="491"/>
    </location>
</feature>
<keyword evidence="6" id="KW-1185">Reference proteome</keyword>
<dbReference type="EMBL" id="JADBGQ010000009">
    <property type="protein sequence ID" value="KAG5379121.1"/>
    <property type="molecule type" value="Genomic_DNA"/>
</dbReference>
<dbReference type="NCBIfam" id="TIGR01213">
    <property type="entry name" value="pseudo_Pus10arc"/>
    <property type="match status" value="1"/>
</dbReference>
<evidence type="ECO:0000313" key="6">
    <source>
        <dbReference type="Proteomes" id="UP000823674"/>
    </source>
</evidence>
<dbReference type="InterPro" id="IPR048742">
    <property type="entry name" value="Pus10_N_euk"/>
</dbReference>
<dbReference type="Pfam" id="PF21237">
    <property type="entry name" value="Pus10_N_euk"/>
    <property type="match status" value="1"/>
</dbReference>
<dbReference type="Pfam" id="PF21238">
    <property type="entry name" value="Pus10_C"/>
    <property type="match status" value="1"/>
</dbReference>
<dbReference type="Gene3D" id="3.30.70.2510">
    <property type="match status" value="1"/>
</dbReference>
<dbReference type="Proteomes" id="UP000823674">
    <property type="component" value="Chromosome A07"/>
</dbReference>
<dbReference type="PANTHER" id="PTHR21568:SF1">
    <property type="entry name" value="TRNA PSEUDOURIDINE(55) SYNTHASE"/>
    <property type="match status" value="1"/>
</dbReference>
<organism evidence="5 6">
    <name type="scientific">Brassica rapa subsp. trilocularis</name>
    <dbReference type="NCBI Taxonomy" id="1813537"/>
    <lineage>
        <taxon>Eukaryota</taxon>
        <taxon>Viridiplantae</taxon>
        <taxon>Streptophyta</taxon>
        <taxon>Embryophyta</taxon>
        <taxon>Tracheophyta</taxon>
        <taxon>Spermatophyta</taxon>
        <taxon>Magnoliopsida</taxon>
        <taxon>eudicotyledons</taxon>
        <taxon>Gunneridae</taxon>
        <taxon>Pentapetalae</taxon>
        <taxon>rosids</taxon>
        <taxon>malvids</taxon>
        <taxon>Brassicales</taxon>
        <taxon>Brassicaceae</taxon>
        <taxon>Brassiceae</taxon>
        <taxon>Brassica</taxon>
    </lineage>
</organism>
<feature type="region of interest" description="Disordered" evidence="2">
    <location>
        <begin position="1"/>
        <end position="22"/>
    </location>
</feature>
<evidence type="ECO:0000259" key="3">
    <source>
        <dbReference type="Pfam" id="PF21237"/>
    </source>
</evidence>
<accession>A0ABQ7L033</accession>
<dbReference type="Gene3D" id="3.30.70.3190">
    <property type="match status" value="1"/>
</dbReference>
<gene>
    <name evidence="5" type="primary">A07p021160.1_BraROA</name>
    <name evidence="5" type="ORF">IGI04_026963</name>
</gene>